<evidence type="ECO:0000313" key="6">
    <source>
        <dbReference type="Proteomes" id="UP000054911"/>
    </source>
</evidence>
<organism evidence="5 6">
    <name type="scientific">Caballeronia pedi</name>
    <dbReference type="NCBI Taxonomy" id="1777141"/>
    <lineage>
        <taxon>Bacteria</taxon>
        <taxon>Pseudomonadati</taxon>
        <taxon>Pseudomonadota</taxon>
        <taxon>Betaproteobacteria</taxon>
        <taxon>Burkholderiales</taxon>
        <taxon>Burkholderiaceae</taxon>
        <taxon>Caballeronia</taxon>
    </lineage>
</organism>
<name>A0A158CDP4_9BURK</name>
<dbReference type="SUPFAM" id="SSF46785">
    <property type="entry name" value="Winged helix' DNA-binding domain"/>
    <property type="match status" value="1"/>
</dbReference>
<proteinExistence type="predicted"/>
<dbReference type="CDD" id="cd07377">
    <property type="entry name" value="WHTH_GntR"/>
    <property type="match status" value="1"/>
</dbReference>
<dbReference type="PROSITE" id="PS50949">
    <property type="entry name" value="HTH_GNTR"/>
    <property type="match status" value="1"/>
</dbReference>
<dbReference type="AlphaFoldDB" id="A0A158CDP4"/>
<feature type="domain" description="HTH gntR-type" evidence="4">
    <location>
        <begin position="3"/>
        <end position="71"/>
    </location>
</feature>
<dbReference type="Pfam" id="PF00392">
    <property type="entry name" value="GntR"/>
    <property type="match status" value="1"/>
</dbReference>
<dbReference type="InterPro" id="IPR050679">
    <property type="entry name" value="Bact_HTH_transcr_reg"/>
</dbReference>
<dbReference type="GO" id="GO:0003677">
    <property type="term" value="F:DNA binding"/>
    <property type="evidence" value="ECO:0007669"/>
    <property type="project" value="UniProtKB-KW"/>
</dbReference>
<dbReference type="Proteomes" id="UP000054911">
    <property type="component" value="Unassembled WGS sequence"/>
</dbReference>
<dbReference type="PRINTS" id="PR00035">
    <property type="entry name" value="HTHGNTR"/>
</dbReference>
<reference evidence="5" key="1">
    <citation type="submission" date="2016-01" db="EMBL/GenBank/DDBJ databases">
        <authorList>
            <person name="Peeters C."/>
        </authorList>
    </citation>
    <scope>NUCLEOTIDE SEQUENCE [LARGE SCALE GENOMIC DNA]</scope>
    <source>
        <strain evidence="5">LMG 29323</strain>
    </source>
</reference>
<dbReference type="GO" id="GO:0045892">
    <property type="term" value="P:negative regulation of DNA-templated transcription"/>
    <property type="evidence" value="ECO:0007669"/>
    <property type="project" value="TreeGrafter"/>
</dbReference>
<dbReference type="Pfam" id="PF07702">
    <property type="entry name" value="UTRA"/>
    <property type="match status" value="1"/>
</dbReference>
<dbReference type="SUPFAM" id="SSF64288">
    <property type="entry name" value="Chorismate lyase-like"/>
    <property type="match status" value="1"/>
</dbReference>
<evidence type="ECO:0000256" key="3">
    <source>
        <dbReference type="ARBA" id="ARBA00023163"/>
    </source>
</evidence>
<dbReference type="STRING" id="1777141.AWB80_05061"/>
<keyword evidence="6" id="KW-1185">Reference proteome</keyword>
<dbReference type="Gene3D" id="1.10.10.10">
    <property type="entry name" value="Winged helix-like DNA-binding domain superfamily/Winged helix DNA-binding domain"/>
    <property type="match status" value="1"/>
</dbReference>
<evidence type="ECO:0000256" key="1">
    <source>
        <dbReference type="ARBA" id="ARBA00023015"/>
    </source>
</evidence>
<dbReference type="InterPro" id="IPR000524">
    <property type="entry name" value="Tscrpt_reg_HTH_GntR"/>
</dbReference>
<comment type="caution">
    <text evidence="5">The sequence shown here is derived from an EMBL/GenBank/DDBJ whole genome shotgun (WGS) entry which is preliminary data.</text>
</comment>
<dbReference type="Gene3D" id="3.40.1410.10">
    <property type="entry name" value="Chorismate lyase-like"/>
    <property type="match status" value="1"/>
</dbReference>
<dbReference type="GO" id="GO:0003700">
    <property type="term" value="F:DNA-binding transcription factor activity"/>
    <property type="evidence" value="ECO:0007669"/>
    <property type="project" value="InterPro"/>
</dbReference>
<gene>
    <name evidence="5" type="ORF">AWB80_05061</name>
</gene>
<keyword evidence="3" id="KW-0804">Transcription</keyword>
<keyword evidence="2" id="KW-0238">DNA-binding</keyword>
<dbReference type="InterPro" id="IPR011663">
    <property type="entry name" value="UTRA"/>
</dbReference>
<sequence>MTQPRFKQIEEALRQRIVSNDLAPGVKLPSEAELVAQHGVSRITIRQALAGLHASGLIEKINGKGSFVTRPAERSDLGQLTGFYEAARKRGQTAHGELLSVRQVAAPPFALRTLGLEEGDTLVCATTLRLWDAVPVALFMVMGDAALIEALVAEDLETNDVMSIFEERLGYRLKHVDTESAAIAATKDHARRLKVEPGTPLLRVRCTPFDIQGNALCCAELLFRGDRFAYRAKVSR</sequence>
<accession>A0A158CDP4</accession>
<keyword evidence="1" id="KW-0805">Transcription regulation</keyword>
<evidence type="ECO:0000256" key="2">
    <source>
        <dbReference type="ARBA" id="ARBA00023125"/>
    </source>
</evidence>
<dbReference type="PANTHER" id="PTHR44846">
    <property type="entry name" value="MANNOSYL-D-GLYCERATE TRANSPORT/METABOLISM SYSTEM REPRESSOR MNGR-RELATED"/>
    <property type="match status" value="1"/>
</dbReference>
<dbReference type="SMART" id="SM00866">
    <property type="entry name" value="UTRA"/>
    <property type="match status" value="1"/>
</dbReference>
<dbReference type="InterPro" id="IPR036388">
    <property type="entry name" value="WH-like_DNA-bd_sf"/>
</dbReference>
<dbReference type="SMART" id="SM00345">
    <property type="entry name" value="HTH_GNTR"/>
    <property type="match status" value="1"/>
</dbReference>
<evidence type="ECO:0000259" key="4">
    <source>
        <dbReference type="PROSITE" id="PS50949"/>
    </source>
</evidence>
<evidence type="ECO:0000313" key="5">
    <source>
        <dbReference type="EMBL" id="SAK80410.1"/>
    </source>
</evidence>
<dbReference type="InterPro" id="IPR028978">
    <property type="entry name" value="Chorismate_lyase_/UTRA_dom_sf"/>
</dbReference>
<dbReference type="RefSeq" id="WP_061177415.1">
    <property type="nucleotide sequence ID" value="NZ_FCOE02000019.1"/>
</dbReference>
<dbReference type="OrthoDB" id="8584262at2"/>
<dbReference type="PANTHER" id="PTHR44846:SF17">
    <property type="entry name" value="GNTR-FAMILY TRANSCRIPTIONAL REGULATOR"/>
    <property type="match status" value="1"/>
</dbReference>
<dbReference type="EMBL" id="FCOE02000019">
    <property type="protein sequence ID" value="SAK80410.1"/>
    <property type="molecule type" value="Genomic_DNA"/>
</dbReference>
<dbReference type="InterPro" id="IPR036390">
    <property type="entry name" value="WH_DNA-bd_sf"/>
</dbReference>
<protein>
    <submittedName>
        <fullName evidence="5">GntR family transcriptional regulator</fullName>
    </submittedName>
</protein>